<evidence type="ECO:0000259" key="4">
    <source>
        <dbReference type="PROSITE" id="PS51118"/>
    </source>
</evidence>
<name>A0A037ZF20_9RHOB</name>
<dbReference type="SUPFAM" id="SSF46785">
    <property type="entry name" value="Winged helix' DNA-binding domain"/>
    <property type="match status" value="1"/>
</dbReference>
<evidence type="ECO:0000313" key="5">
    <source>
        <dbReference type="EMBL" id="KAJ54732.1"/>
    </source>
</evidence>
<dbReference type="GO" id="GO:0003677">
    <property type="term" value="F:DNA binding"/>
    <property type="evidence" value="ECO:0007669"/>
    <property type="project" value="UniProtKB-KW"/>
</dbReference>
<dbReference type="AlphaFoldDB" id="A0A037ZF20"/>
<keyword evidence="1" id="KW-0805">Transcription regulation</keyword>
<dbReference type="STRING" id="1454373.ACMU_16590"/>
<feature type="domain" description="HTH hxlR-type" evidence="4">
    <location>
        <begin position="11"/>
        <end position="107"/>
    </location>
</feature>
<dbReference type="InterPro" id="IPR036388">
    <property type="entry name" value="WH-like_DNA-bd_sf"/>
</dbReference>
<protein>
    <recommendedName>
        <fullName evidence="4">HTH hxlR-type domain-containing protein</fullName>
    </recommendedName>
</protein>
<accession>A0A037ZF20</accession>
<dbReference type="PROSITE" id="PS51118">
    <property type="entry name" value="HTH_HXLR"/>
    <property type="match status" value="1"/>
</dbReference>
<dbReference type="OrthoDB" id="9782219at2"/>
<evidence type="ECO:0000313" key="6">
    <source>
        <dbReference type="Proteomes" id="UP000026249"/>
    </source>
</evidence>
<dbReference type="RefSeq" id="WP_051588367.1">
    <property type="nucleotide sequence ID" value="NZ_JFKE01000006.1"/>
</dbReference>
<organism evidence="5 6">
    <name type="scientific">Actibacterium mucosum KCTC 23349</name>
    <dbReference type="NCBI Taxonomy" id="1454373"/>
    <lineage>
        <taxon>Bacteria</taxon>
        <taxon>Pseudomonadati</taxon>
        <taxon>Pseudomonadota</taxon>
        <taxon>Alphaproteobacteria</taxon>
        <taxon>Rhodobacterales</taxon>
        <taxon>Roseobacteraceae</taxon>
        <taxon>Actibacterium</taxon>
    </lineage>
</organism>
<dbReference type="InterPro" id="IPR002577">
    <property type="entry name" value="HTH_HxlR"/>
</dbReference>
<dbReference type="EMBL" id="JFKE01000006">
    <property type="protein sequence ID" value="KAJ54732.1"/>
    <property type="molecule type" value="Genomic_DNA"/>
</dbReference>
<dbReference type="Proteomes" id="UP000026249">
    <property type="component" value="Unassembled WGS sequence"/>
</dbReference>
<sequence length="219" mass="22807">MAKTRSYNLLCPIARALDAVGDRWSLLILRDLHAGPARFADLQSGLTGIASNLLSDRLVHLAAEGFLEKGPGPHGTTLYQLTDVGWSTRQLLFELARLGGQLMPVAKPKKPGNLRTIAVTLAAALERAGAGDTPLTATLEVEGEAFAIETGNGTVSVTAGAALGNDLRLVSSYDALLQVSVGAISLHAFSERFASLSGGTENSQSALMQALAGAMAQIQ</sequence>
<dbReference type="PANTHER" id="PTHR33204:SF18">
    <property type="entry name" value="TRANSCRIPTIONAL REGULATORY PROTEIN"/>
    <property type="match status" value="1"/>
</dbReference>
<dbReference type="PANTHER" id="PTHR33204">
    <property type="entry name" value="TRANSCRIPTIONAL REGULATOR, MARR FAMILY"/>
    <property type="match status" value="1"/>
</dbReference>
<evidence type="ECO:0000256" key="3">
    <source>
        <dbReference type="ARBA" id="ARBA00023163"/>
    </source>
</evidence>
<proteinExistence type="predicted"/>
<comment type="caution">
    <text evidence="5">The sequence shown here is derived from an EMBL/GenBank/DDBJ whole genome shotgun (WGS) entry which is preliminary data.</text>
</comment>
<keyword evidence="6" id="KW-1185">Reference proteome</keyword>
<evidence type="ECO:0000256" key="2">
    <source>
        <dbReference type="ARBA" id="ARBA00023125"/>
    </source>
</evidence>
<keyword evidence="2" id="KW-0238">DNA-binding</keyword>
<reference evidence="5 6" key="1">
    <citation type="submission" date="2014-03" db="EMBL/GenBank/DDBJ databases">
        <title>Draft Genome Sequence of Actibacterium mucosum KCTC 23349, a Marine Alphaproteobacterium with Complex Ionic Requirements Isolated from Mediterranean Seawater at Malvarrosa Beach, Valencia, Spain.</title>
        <authorList>
            <person name="Arahal D.R."/>
            <person name="Shao Z."/>
            <person name="Lai Q."/>
            <person name="Pujalte M.J."/>
        </authorList>
    </citation>
    <scope>NUCLEOTIDE SEQUENCE [LARGE SCALE GENOMIC DNA]</scope>
    <source>
        <strain evidence="5 6">KCTC 23349</strain>
    </source>
</reference>
<dbReference type="Gene3D" id="1.10.10.10">
    <property type="entry name" value="Winged helix-like DNA-binding domain superfamily/Winged helix DNA-binding domain"/>
    <property type="match status" value="1"/>
</dbReference>
<evidence type="ECO:0000256" key="1">
    <source>
        <dbReference type="ARBA" id="ARBA00023015"/>
    </source>
</evidence>
<dbReference type="InterPro" id="IPR036390">
    <property type="entry name" value="WH_DNA-bd_sf"/>
</dbReference>
<gene>
    <name evidence="5" type="ORF">ACMU_16590</name>
</gene>
<keyword evidence="3" id="KW-0804">Transcription</keyword>
<dbReference type="Pfam" id="PF01638">
    <property type="entry name" value="HxlR"/>
    <property type="match status" value="1"/>
</dbReference>